<feature type="transmembrane region" description="Helical" evidence="1">
    <location>
        <begin position="277"/>
        <end position="295"/>
    </location>
</feature>
<name>A0A418SU06_9RHOB</name>
<keyword evidence="3" id="KW-1185">Reference proteome</keyword>
<keyword evidence="1" id="KW-0812">Transmembrane</keyword>
<dbReference type="PANTHER" id="PTHR38457:SF1">
    <property type="entry name" value="REGULATOR ABRB-RELATED"/>
    <property type="match status" value="1"/>
</dbReference>
<dbReference type="EMBL" id="QZCG01000008">
    <property type="protein sequence ID" value="RJE84466.1"/>
    <property type="molecule type" value="Genomic_DNA"/>
</dbReference>
<dbReference type="GO" id="GO:0010468">
    <property type="term" value="P:regulation of gene expression"/>
    <property type="evidence" value="ECO:0007669"/>
    <property type="project" value="InterPro"/>
</dbReference>
<organism evidence="2 3">
    <name type="scientific">Paracoccus onubensis</name>
    <dbReference type="NCBI Taxonomy" id="1675788"/>
    <lineage>
        <taxon>Bacteria</taxon>
        <taxon>Pseudomonadati</taxon>
        <taxon>Pseudomonadota</taxon>
        <taxon>Alphaproteobacteria</taxon>
        <taxon>Rhodobacterales</taxon>
        <taxon>Paracoccaceae</taxon>
        <taxon>Paracoccus</taxon>
    </lineage>
</organism>
<dbReference type="PANTHER" id="PTHR38457">
    <property type="entry name" value="REGULATOR ABRB-RELATED"/>
    <property type="match status" value="1"/>
</dbReference>
<gene>
    <name evidence="2" type="ORF">D3P04_12480</name>
</gene>
<protein>
    <submittedName>
        <fullName evidence="2">AbrB family transcriptional regulator</fullName>
    </submittedName>
</protein>
<comment type="caution">
    <text evidence="2">The sequence shown here is derived from an EMBL/GenBank/DDBJ whole genome shotgun (WGS) entry which is preliminary data.</text>
</comment>
<dbReference type="GO" id="GO:0016020">
    <property type="term" value="C:membrane"/>
    <property type="evidence" value="ECO:0007669"/>
    <property type="project" value="InterPro"/>
</dbReference>
<feature type="transmembrane region" description="Helical" evidence="1">
    <location>
        <begin position="130"/>
        <end position="149"/>
    </location>
</feature>
<sequence>MPRRYWGMRQRHASLNWAGKSTGSTMRQNCSRCWQRLAPAEGAESDAMASGNPASGIAVCLVAALGGWAAALLGLPLAWVLAPMAVTAAAAFSGVGILEMQPGRKIGQLIVGSAIGLTMTPAAIRMLIEWFSVMILGALVAIMLTGLLASPFARLARVNLATGFFALTPGGLSEMARMGEQEGAISEFVTVAQALRVAILVSLLPVLLLHFAAVGKSVTGIEPPVLPASAFLCVLAVSGLAVFLVKLMRANNPWMIGGLLGAGLLAGFDLVQGRAPHLPFIAGQYMIGITIGARFKRRNLIGAGRMLIIAPLFILLMSGLLACYALGMHQLTGLPVATAILAASPGGMAEMALTAKILQLNVVLVTAFHFVRSFIVNAYCLQFFRLFRRLGLFKLTEKICDRIGLPRKKG</sequence>
<evidence type="ECO:0000313" key="3">
    <source>
        <dbReference type="Proteomes" id="UP000284202"/>
    </source>
</evidence>
<keyword evidence="1" id="KW-1133">Transmembrane helix</keyword>
<feature type="transmembrane region" description="Helical" evidence="1">
    <location>
        <begin position="357"/>
        <end position="380"/>
    </location>
</feature>
<feature type="transmembrane region" description="Helical" evidence="1">
    <location>
        <begin position="225"/>
        <end position="245"/>
    </location>
</feature>
<feature type="transmembrane region" description="Helical" evidence="1">
    <location>
        <begin position="307"/>
        <end position="327"/>
    </location>
</feature>
<feature type="transmembrane region" description="Helical" evidence="1">
    <location>
        <begin position="194"/>
        <end position="213"/>
    </location>
</feature>
<accession>A0A418SU06</accession>
<dbReference type="Proteomes" id="UP000284202">
    <property type="component" value="Unassembled WGS sequence"/>
</dbReference>
<dbReference type="AlphaFoldDB" id="A0A418SU06"/>
<evidence type="ECO:0000256" key="1">
    <source>
        <dbReference type="SAM" id="Phobius"/>
    </source>
</evidence>
<feature type="transmembrane region" description="Helical" evidence="1">
    <location>
        <begin position="77"/>
        <end position="99"/>
    </location>
</feature>
<dbReference type="OrthoDB" id="9809910at2"/>
<dbReference type="Pfam" id="PF05145">
    <property type="entry name" value="AbrB"/>
    <property type="match status" value="1"/>
</dbReference>
<feature type="transmembrane region" description="Helical" evidence="1">
    <location>
        <begin position="106"/>
        <end position="124"/>
    </location>
</feature>
<feature type="transmembrane region" description="Helical" evidence="1">
    <location>
        <begin position="54"/>
        <end position="71"/>
    </location>
</feature>
<dbReference type="PIRSF" id="PIRSF038991">
    <property type="entry name" value="Protein_AbrB"/>
    <property type="match status" value="1"/>
</dbReference>
<proteinExistence type="predicted"/>
<keyword evidence="1" id="KW-0472">Membrane</keyword>
<feature type="transmembrane region" description="Helical" evidence="1">
    <location>
        <begin position="252"/>
        <end position="271"/>
    </location>
</feature>
<reference evidence="3" key="1">
    <citation type="submission" date="2018-09" db="EMBL/GenBank/DDBJ databases">
        <title>Acidovorax cavernicola nov. sp. isolated from Gruta de las Maravillas (Aracena, Spain).</title>
        <authorList>
            <person name="Jurado V."/>
            <person name="Gutierrez-Patricio S."/>
            <person name="Gonzalez-Pimentel J.L."/>
            <person name="Miller A.Z."/>
            <person name="Laiz L."/>
            <person name="Saiz-Jimenez C."/>
        </authorList>
    </citation>
    <scope>NUCLEOTIDE SEQUENCE [LARGE SCALE GENOMIC DNA]</scope>
    <source>
        <strain evidence="3">1011MAR3C25</strain>
    </source>
</reference>
<evidence type="ECO:0000313" key="2">
    <source>
        <dbReference type="EMBL" id="RJE84466.1"/>
    </source>
</evidence>
<dbReference type="InterPro" id="IPR007820">
    <property type="entry name" value="AbrB_fam"/>
</dbReference>